<dbReference type="Gene3D" id="2.30.30.100">
    <property type="match status" value="1"/>
</dbReference>
<accession>A0A1W6B655</accession>
<dbReference type="NCBIfam" id="NF033216">
    <property type="entry name" value="lipo_YgdI_YgdR"/>
    <property type="match status" value="1"/>
</dbReference>
<dbReference type="Pfam" id="PF06004">
    <property type="entry name" value="DUF903"/>
    <property type="match status" value="1"/>
</dbReference>
<reference evidence="8 9" key="1">
    <citation type="submission" date="2017-02" db="EMBL/GenBank/DDBJ databases">
        <title>Complete genome sequence of the drought resistance-promoting endophyte Pantoea alhagi LTYR-11Z.</title>
        <authorList>
            <person name="Zhang L."/>
        </authorList>
    </citation>
    <scope>NUCLEOTIDE SEQUENCE [LARGE SCALE GENOMIC DNA]</scope>
    <source>
        <strain evidence="8 9">LTYR-11Z</strain>
    </source>
</reference>
<evidence type="ECO:0000313" key="9">
    <source>
        <dbReference type="Proteomes" id="UP000192900"/>
    </source>
</evidence>
<protein>
    <submittedName>
        <fullName evidence="8">DUF903 domain-containing protein</fullName>
    </submittedName>
</protein>
<feature type="signal peptide" evidence="6">
    <location>
        <begin position="1"/>
        <end position="22"/>
    </location>
</feature>
<evidence type="ECO:0000256" key="1">
    <source>
        <dbReference type="ARBA" id="ARBA00022475"/>
    </source>
</evidence>
<dbReference type="SUPFAM" id="SSF50182">
    <property type="entry name" value="Sm-like ribonucleoproteins"/>
    <property type="match status" value="1"/>
</dbReference>
<keyword evidence="2 6" id="KW-0732">Signal</keyword>
<dbReference type="PANTHER" id="PTHR37011">
    <property type="entry name" value="POT FAMILY PEPTIDE TRANSPORT PROTEIN-RELATED"/>
    <property type="match status" value="1"/>
</dbReference>
<keyword evidence="3" id="KW-0472">Membrane</keyword>
<organism evidence="8 9">
    <name type="scientific">Pantoea alhagi</name>
    <dbReference type="NCBI Taxonomy" id="1891675"/>
    <lineage>
        <taxon>Bacteria</taxon>
        <taxon>Pseudomonadati</taxon>
        <taxon>Pseudomonadota</taxon>
        <taxon>Gammaproteobacteria</taxon>
        <taxon>Enterobacterales</taxon>
        <taxon>Erwiniaceae</taxon>
        <taxon>Pantoea</taxon>
    </lineage>
</organism>
<gene>
    <name evidence="8" type="ORF">B1H58_11240</name>
</gene>
<sequence>MKRITSVAVLTMMMLLSGCSSSYVMSTKDGHMIMTDGKPEIDKDTGLVKYTDQAGNEMQINGDEVSSIIER</sequence>
<keyword evidence="1" id="KW-1003">Cell membrane</keyword>
<dbReference type="InterPro" id="IPR010920">
    <property type="entry name" value="LSM_dom_sf"/>
</dbReference>
<evidence type="ECO:0000259" key="7">
    <source>
        <dbReference type="Pfam" id="PF06004"/>
    </source>
</evidence>
<dbReference type="AlphaFoldDB" id="A0A1W6B655"/>
<dbReference type="PANTHER" id="PTHR37011:SF1">
    <property type="entry name" value="POT FAMILY PEPTIDE TRANSPORT PROTEIN"/>
    <property type="match status" value="1"/>
</dbReference>
<dbReference type="PROSITE" id="PS51257">
    <property type="entry name" value="PROKAR_LIPOPROTEIN"/>
    <property type="match status" value="1"/>
</dbReference>
<dbReference type="STRING" id="1891675.B1H58_11240"/>
<keyword evidence="9" id="KW-1185">Reference proteome</keyword>
<dbReference type="RefSeq" id="WP_085070310.1">
    <property type="nucleotide sequence ID" value="NZ_CP019706.1"/>
</dbReference>
<evidence type="ECO:0000256" key="6">
    <source>
        <dbReference type="SAM" id="SignalP"/>
    </source>
</evidence>
<feature type="domain" description="Lipoprotein YgdI/YgdR-like SH3-like" evidence="7">
    <location>
        <begin position="23"/>
        <end position="70"/>
    </location>
</feature>
<dbReference type="KEGG" id="palh:B1H58_11240"/>
<name>A0A1W6B655_9GAMM</name>
<keyword evidence="4" id="KW-0564">Palmitate</keyword>
<dbReference type="OrthoDB" id="6520455at2"/>
<feature type="chain" id="PRO_5010865428" evidence="6">
    <location>
        <begin position="23"/>
        <end position="71"/>
    </location>
</feature>
<dbReference type="InterPro" id="IPR047807">
    <property type="entry name" value="YgdI/YgdR-like_SH3-like"/>
</dbReference>
<dbReference type="Proteomes" id="UP000192900">
    <property type="component" value="Chromosome"/>
</dbReference>
<dbReference type="InterPro" id="IPR010305">
    <property type="entry name" value="YgdI/YgdR-like"/>
</dbReference>
<evidence type="ECO:0000256" key="5">
    <source>
        <dbReference type="ARBA" id="ARBA00023288"/>
    </source>
</evidence>
<evidence type="ECO:0000256" key="4">
    <source>
        <dbReference type="ARBA" id="ARBA00023139"/>
    </source>
</evidence>
<evidence type="ECO:0000256" key="2">
    <source>
        <dbReference type="ARBA" id="ARBA00022729"/>
    </source>
</evidence>
<keyword evidence="5" id="KW-0449">Lipoprotein</keyword>
<evidence type="ECO:0000313" key="8">
    <source>
        <dbReference type="EMBL" id="ARJ42543.1"/>
    </source>
</evidence>
<evidence type="ECO:0000256" key="3">
    <source>
        <dbReference type="ARBA" id="ARBA00023136"/>
    </source>
</evidence>
<proteinExistence type="predicted"/>
<dbReference type="EMBL" id="CP019706">
    <property type="protein sequence ID" value="ARJ42543.1"/>
    <property type="molecule type" value="Genomic_DNA"/>
</dbReference>